<gene>
    <name evidence="4" type="ORF">Vafri_7339</name>
</gene>
<feature type="signal peptide" evidence="3">
    <location>
        <begin position="1"/>
        <end position="20"/>
    </location>
</feature>
<keyword evidence="2" id="KW-1133">Transmembrane helix</keyword>
<dbReference type="Proteomes" id="UP000747399">
    <property type="component" value="Unassembled WGS sequence"/>
</dbReference>
<feature type="transmembrane region" description="Helical" evidence="2">
    <location>
        <begin position="111"/>
        <end position="134"/>
    </location>
</feature>
<dbReference type="AlphaFoldDB" id="A0A8J4B086"/>
<dbReference type="EMBL" id="BNCO01000010">
    <property type="protein sequence ID" value="GIL51345.1"/>
    <property type="molecule type" value="Genomic_DNA"/>
</dbReference>
<proteinExistence type="predicted"/>
<evidence type="ECO:0000256" key="3">
    <source>
        <dbReference type="SAM" id="SignalP"/>
    </source>
</evidence>
<evidence type="ECO:0000256" key="2">
    <source>
        <dbReference type="SAM" id="Phobius"/>
    </source>
</evidence>
<feature type="region of interest" description="Disordered" evidence="1">
    <location>
        <begin position="262"/>
        <end position="284"/>
    </location>
</feature>
<comment type="caution">
    <text evidence="4">The sequence shown here is derived from an EMBL/GenBank/DDBJ whole genome shotgun (WGS) entry which is preliminary data.</text>
</comment>
<evidence type="ECO:0000256" key="1">
    <source>
        <dbReference type="SAM" id="MobiDB-lite"/>
    </source>
</evidence>
<feature type="chain" id="PRO_5035174200" evidence="3">
    <location>
        <begin position="21"/>
        <end position="324"/>
    </location>
</feature>
<name>A0A8J4B086_9CHLO</name>
<accession>A0A8J4B086</accession>
<evidence type="ECO:0000313" key="5">
    <source>
        <dbReference type="Proteomes" id="UP000747399"/>
    </source>
</evidence>
<feature type="transmembrane region" description="Helical" evidence="2">
    <location>
        <begin position="154"/>
        <end position="173"/>
    </location>
</feature>
<keyword evidence="5" id="KW-1185">Reference proteome</keyword>
<sequence length="324" mass="35028">MKRRLSVRLILTIILSTKHAATIVKPPLRHAAVERYRHPAICTIAVHLPSQATQPPHPSCPILLLLLLLLLISIVVVILLIFVTHADIVLRFESTVVCILSIPSRALAPPAGLTAAAAAVVTAAAGVGACAGGITHLCDRSHFILFRIIHHPPIHVVLIFLLIQQLEVITLVITAKKTRHTYNVIFATSRRKPPKVHLRHECAERLISGSGPAGAAAAPAGGCRRCGRRTKPLLHRPRRRHLCGAGVQHLYIAVTAIAGRSGGRRSRCCGSAAPPRSPRGTSSLRGTWSASSSFHCCCCLPFAGRFGACCARTYSRRRHPFHEL</sequence>
<evidence type="ECO:0000313" key="4">
    <source>
        <dbReference type="EMBL" id="GIL51345.1"/>
    </source>
</evidence>
<organism evidence="4 5">
    <name type="scientific">Volvox africanus</name>
    <dbReference type="NCBI Taxonomy" id="51714"/>
    <lineage>
        <taxon>Eukaryota</taxon>
        <taxon>Viridiplantae</taxon>
        <taxon>Chlorophyta</taxon>
        <taxon>core chlorophytes</taxon>
        <taxon>Chlorophyceae</taxon>
        <taxon>CS clade</taxon>
        <taxon>Chlamydomonadales</taxon>
        <taxon>Volvocaceae</taxon>
        <taxon>Volvox</taxon>
    </lineage>
</organism>
<reference evidence="4" key="1">
    <citation type="journal article" date="2021" name="Proc. Natl. Acad. Sci. U.S.A.">
        <title>Three genomes in the algal genus Volvox reveal the fate of a haploid sex-determining region after a transition to homothallism.</title>
        <authorList>
            <person name="Yamamoto K."/>
            <person name="Hamaji T."/>
            <person name="Kawai-Toyooka H."/>
            <person name="Matsuzaki R."/>
            <person name="Takahashi F."/>
            <person name="Nishimura Y."/>
            <person name="Kawachi M."/>
            <person name="Noguchi H."/>
            <person name="Minakuchi Y."/>
            <person name="Umen J.G."/>
            <person name="Toyoda A."/>
            <person name="Nozaki H."/>
        </authorList>
    </citation>
    <scope>NUCLEOTIDE SEQUENCE</scope>
    <source>
        <strain evidence="4">NIES-3780</strain>
    </source>
</reference>
<keyword evidence="3" id="KW-0732">Signal</keyword>
<protein>
    <submittedName>
        <fullName evidence="4">Uncharacterized protein</fullName>
    </submittedName>
</protein>
<feature type="transmembrane region" description="Helical" evidence="2">
    <location>
        <begin position="62"/>
        <end position="90"/>
    </location>
</feature>
<keyword evidence="2" id="KW-0472">Membrane</keyword>
<keyword evidence="2" id="KW-0812">Transmembrane</keyword>